<keyword evidence="1" id="KW-0472">Membrane</keyword>
<evidence type="ECO:0000313" key="3">
    <source>
        <dbReference type="Proteomes" id="UP000225564"/>
    </source>
</evidence>
<evidence type="ECO:0000313" key="2">
    <source>
        <dbReference type="EMBL" id="ARM71026.1"/>
    </source>
</evidence>
<gene>
    <name evidence="2" type="ORF">pVco5_038</name>
</gene>
<keyword evidence="1" id="KW-0812">Transmembrane</keyword>
<accession>A0A1W6JUU5</accession>
<protein>
    <submittedName>
        <fullName evidence="2">Uncharacterized protein</fullName>
    </submittedName>
</protein>
<proteinExistence type="predicted"/>
<name>A0A1W6JUU5_9CAUD</name>
<sequence length="98" mass="11128">MRTLALLILSFLAVIICQEVLPYNYRNIASLLAVLGLLWVFHDVLGYWAKFVFAVIVLILGVLISIITFPFYMAGRAFQKGQIAAIKETQPKENKHDF</sequence>
<feature type="transmembrane region" description="Helical" evidence="1">
    <location>
        <begin position="52"/>
        <end position="73"/>
    </location>
</feature>
<keyword evidence="3" id="KW-1185">Reference proteome</keyword>
<organism evidence="2 3">
    <name type="scientific">Vibrio phage pVco-5</name>
    <dbReference type="NCBI Taxonomy" id="1965485"/>
    <lineage>
        <taxon>Viruses</taxon>
        <taxon>Duplodnaviria</taxon>
        <taxon>Heunggongvirae</taxon>
        <taxon>Uroviricota</taxon>
        <taxon>Caudoviricetes</taxon>
        <taxon>Schitoviridae</taxon>
        <taxon>Vicoquintavirus</taxon>
        <taxon>Vicoquintavirus Pvco5</taxon>
    </lineage>
</organism>
<evidence type="ECO:0000256" key="1">
    <source>
        <dbReference type="SAM" id="Phobius"/>
    </source>
</evidence>
<dbReference type="EMBL" id="KY612839">
    <property type="protein sequence ID" value="ARM71026.1"/>
    <property type="molecule type" value="Genomic_DNA"/>
</dbReference>
<keyword evidence="1" id="KW-1133">Transmembrane helix</keyword>
<feature type="transmembrane region" description="Helical" evidence="1">
    <location>
        <begin position="27"/>
        <end position="45"/>
    </location>
</feature>
<reference evidence="2 3" key="1">
    <citation type="submission" date="2017-02" db="EMBL/GenBank/DDBJ databases">
        <title>Comeplete genome sequence of Bacteriophage pVco-5, that infects Vibrio corallilyticus.</title>
        <authorList>
            <person name="Kim H.J."/>
            <person name="Park S.C."/>
        </authorList>
    </citation>
    <scope>NUCLEOTIDE SEQUENCE [LARGE SCALE GENOMIC DNA]</scope>
</reference>
<dbReference type="Proteomes" id="UP000225564">
    <property type="component" value="Segment"/>
</dbReference>